<feature type="signal peptide" evidence="2">
    <location>
        <begin position="1"/>
        <end position="20"/>
    </location>
</feature>
<dbReference type="KEGG" id="sgrg:L0C25_09105"/>
<organism evidence="4 5">
    <name type="scientific">Solicola gregarius</name>
    <dbReference type="NCBI Taxonomy" id="2908642"/>
    <lineage>
        <taxon>Bacteria</taxon>
        <taxon>Bacillati</taxon>
        <taxon>Actinomycetota</taxon>
        <taxon>Actinomycetes</taxon>
        <taxon>Propionibacteriales</taxon>
        <taxon>Nocardioidaceae</taxon>
        <taxon>Solicola</taxon>
    </lineage>
</organism>
<dbReference type="InterPro" id="IPR005490">
    <property type="entry name" value="LD_TPept_cat_dom"/>
</dbReference>
<dbReference type="GO" id="GO:0016740">
    <property type="term" value="F:transferase activity"/>
    <property type="evidence" value="ECO:0007669"/>
    <property type="project" value="InterPro"/>
</dbReference>
<name>A0AA46YLR2_9ACTN</name>
<dbReference type="RefSeq" id="WP_271636170.1">
    <property type="nucleotide sequence ID" value="NZ_CP094970.1"/>
</dbReference>
<feature type="region of interest" description="Disordered" evidence="1">
    <location>
        <begin position="99"/>
        <end position="118"/>
    </location>
</feature>
<keyword evidence="5" id="KW-1185">Reference proteome</keyword>
<feature type="chain" id="PRO_5041432491" description="L,D-TPase catalytic domain-containing protein" evidence="2">
    <location>
        <begin position="21"/>
        <end position="253"/>
    </location>
</feature>
<accession>A0AA46YLR2</accession>
<dbReference type="PANTHER" id="PTHR38589:SF1">
    <property type="entry name" value="BLR0621 PROTEIN"/>
    <property type="match status" value="1"/>
</dbReference>
<proteinExistence type="predicted"/>
<dbReference type="AlphaFoldDB" id="A0AA46YLR2"/>
<evidence type="ECO:0000313" key="5">
    <source>
        <dbReference type="Proteomes" id="UP001164390"/>
    </source>
</evidence>
<dbReference type="Proteomes" id="UP001164390">
    <property type="component" value="Chromosome"/>
</dbReference>
<evidence type="ECO:0000256" key="2">
    <source>
        <dbReference type="SAM" id="SignalP"/>
    </source>
</evidence>
<gene>
    <name evidence="4" type="ORF">L0C25_09105</name>
</gene>
<reference evidence="4" key="1">
    <citation type="submission" date="2022-01" db="EMBL/GenBank/DDBJ databases">
        <title>Nocardioidaceae gen. sp. A5X3R13.</title>
        <authorList>
            <person name="Lopez Marin M.A."/>
            <person name="Uhlik O."/>
        </authorList>
    </citation>
    <scope>NUCLEOTIDE SEQUENCE</scope>
    <source>
        <strain evidence="4">A5X3R13</strain>
    </source>
</reference>
<keyword evidence="2" id="KW-0732">Signal</keyword>
<protein>
    <recommendedName>
        <fullName evidence="3">L,D-TPase catalytic domain-containing protein</fullName>
    </recommendedName>
</protein>
<dbReference type="PANTHER" id="PTHR38589">
    <property type="entry name" value="BLR0621 PROTEIN"/>
    <property type="match status" value="1"/>
</dbReference>
<sequence length="253" mass="28260">MSIRALAGAAVGVTFLLALAAEAPIDANRSSDAAEASTDTEPEREVRRIELGGVRVRLDDDTRQVVTVNHKRGHRARVTAWRNRGHGWKRVRTTRHGHIGYGGLVPGPKRKQGTGTTPIGTYTMKRAFGIARAPKRAKLPFHRVHKGDYWVQDNKSRFYNQRRHKSAGGFRWWLPSSAYNSSERLRDYRGQYAWAIVIDFNRPDPVRHRGSGIFLHVNGDGATAGCVSAPRKFIRKTLAGLRPGRDPVIAIGR</sequence>
<feature type="domain" description="L,D-TPase catalytic" evidence="3">
    <location>
        <begin position="65"/>
        <end position="248"/>
    </location>
</feature>
<evidence type="ECO:0000313" key="4">
    <source>
        <dbReference type="EMBL" id="UYM07215.1"/>
    </source>
</evidence>
<evidence type="ECO:0000256" key="1">
    <source>
        <dbReference type="SAM" id="MobiDB-lite"/>
    </source>
</evidence>
<dbReference type="EMBL" id="CP094970">
    <property type="protein sequence ID" value="UYM07215.1"/>
    <property type="molecule type" value="Genomic_DNA"/>
</dbReference>
<evidence type="ECO:0000259" key="3">
    <source>
        <dbReference type="Pfam" id="PF03734"/>
    </source>
</evidence>
<dbReference type="Pfam" id="PF03734">
    <property type="entry name" value="YkuD"/>
    <property type="match status" value="1"/>
</dbReference>